<accession>A0AAW9QSE1</accession>
<gene>
    <name evidence="2" type="ORF">V0288_04635</name>
</gene>
<dbReference type="Proteomes" id="UP001328733">
    <property type="component" value="Unassembled WGS sequence"/>
</dbReference>
<reference evidence="2 3" key="1">
    <citation type="submission" date="2024-01" db="EMBL/GenBank/DDBJ databases">
        <title>Genomic insights into the taxonomy and metabolism of the cyanobacterium Pannus brasiliensis CCIBt3594.</title>
        <authorList>
            <person name="Machado M."/>
            <person name="Botero N.B."/>
            <person name="Andreote A.P.D."/>
            <person name="Feitosa A.M.T."/>
            <person name="Popin R."/>
            <person name="Sivonen K."/>
            <person name="Fiore M.F."/>
        </authorList>
    </citation>
    <scope>NUCLEOTIDE SEQUENCE [LARGE SCALE GENOMIC DNA]</scope>
    <source>
        <strain evidence="2 3">CCIBt3594</strain>
    </source>
</reference>
<dbReference type="AlphaFoldDB" id="A0AAW9QSE1"/>
<feature type="region of interest" description="Disordered" evidence="1">
    <location>
        <begin position="25"/>
        <end position="45"/>
    </location>
</feature>
<evidence type="ECO:0000313" key="2">
    <source>
        <dbReference type="EMBL" id="MEG3436398.1"/>
    </source>
</evidence>
<name>A0AAW9QSE1_9CHRO</name>
<dbReference type="EMBL" id="JBAFSM010000006">
    <property type="protein sequence ID" value="MEG3436398.1"/>
    <property type="molecule type" value="Genomic_DNA"/>
</dbReference>
<dbReference type="RefSeq" id="WP_332863854.1">
    <property type="nucleotide sequence ID" value="NZ_JBAFSM010000006.1"/>
</dbReference>
<feature type="compositionally biased region" description="Basic and acidic residues" evidence="1">
    <location>
        <begin position="34"/>
        <end position="45"/>
    </location>
</feature>
<proteinExistence type="predicted"/>
<comment type="caution">
    <text evidence="2">The sequence shown here is derived from an EMBL/GenBank/DDBJ whole genome shotgun (WGS) entry which is preliminary data.</text>
</comment>
<keyword evidence="3" id="KW-1185">Reference proteome</keyword>
<evidence type="ECO:0000256" key="1">
    <source>
        <dbReference type="SAM" id="MobiDB-lite"/>
    </source>
</evidence>
<protein>
    <submittedName>
        <fullName evidence="2">Uncharacterized protein</fullName>
    </submittedName>
</protein>
<evidence type="ECO:0000313" key="3">
    <source>
        <dbReference type="Proteomes" id="UP001328733"/>
    </source>
</evidence>
<organism evidence="2 3">
    <name type="scientific">Pannus brasiliensis CCIBt3594</name>
    <dbReference type="NCBI Taxonomy" id="1427578"/>
    <lineage>
        <taxon>Bacteria</taxon>
        <taxon>Bacillati</taxon>
        <taxon>Cyanobacteriota</taxon>
        <taxon>Cyanophyceae</taxon>
        <taxon>Oscillatoriophycideae</taxon>
        <taxon>Chroococcales</taxon>
        <taxon>Microcystaceae</taxon>
        <taxon>Pannus</taxon>
    </lineage>
</organism>
<sequence>MNSFPDRTLDRSGFSLPEIDRSYLANRIDSPSTHSDRPGRAIEVK</sequence>